<accession>A0ACA9K8P5</accession>
<gene>
    <name evidence="1" type="ORF">ACOLOM_LOCUS1073</name>
</gene>
<organism evidence="1 2">
    <name type="scientific">Acaulospora colombiana</name>
    <dbReference type="NCBI Taxonomy" id="27376"/>
    <lineage>
        <taxon>Eukaryota</taxon>
        <taxon>Fungi</taxon>
        <taxon>Fungi incertae sedis</taxon>
        <taxon>Mucoromycota</taxon>
        <taxon>Glomeromycotina</taxon>
        <taxon>Glomeromycetes</taxon>
        <taxon>Diversisporales</taxon>
        <taxon>Acaulosporaceae</taxon>
        <taxon>Acaulospora</taxon>
    </lineage>
</organism>
<dbReference type="Proteomes" id="UP000789525">
    <property type="component" value="Unassembled WGS sequence"/>
</dbReference>
<proteinExistence type="predicted"/>
<comment type="caution">
    <text evidence="1">The sequence shown here is derived from an EMBL/GenBank/DDBJ whole genome shotgun (WGS) entry which is preliminary data.</text>
</comment>
<protein>
    <submittedName>
        <fullName evidence="1">4195_t:CDS:1</fullName>
    </submittedName>
</protein>
<evidence type="ECO:0000313" key="2">
    <source>
        <dbReference type="Proteomes" id="UP000789525"/>
    </source>
</evidence>
<evidence type="ECO:0000313" key="1">
    <source>
        <dbReference type="EMBL" id="CAG8458592.1"/>
    </source>
</evidence>
<reference evidence="1" key="1">
    <citation type="submission" date="2021-06" db="EMBL/GenBank/DDBJ databases">
        <authorList>
            <person name="Kallberg Y."/>
            <person name="Tangrot J."/>
            <person name="Rosling A."/>
        </authorList>
    </citation>
    <scope>NUCLEOTIDE SEQUENCE</scope>
    <source>
        <strain evidence="1">CL356</strain>
    </source>
</reference>
<name>A0ACA9K8P5_9GLOM</name>
<sequence length="336" mass="39120">MDNDYKRDLQNLILRMCRMVFHAIQEGTYVANLRTMKQKMFHGDISSKCDLDQFIGTFKSAKYLPYVAGVHYDPISTVTFDFNWEIKEHKENMDNLISISKVWYIPFLEYVGKMHRWRYHCWRDVTESSPHAEELLNGIMNHLPGFRYLYDFHWNATLTSSFQQPQEPCVLLLASECGVFAIVVVKFRSRNGDNGLYHQYHEWVKAYKIYAAEKHGNKCLSVIGATYTSDPEVSEPLEFVDELDYSIALSVQSSSSEQRFTSHSNVKTILPWMSKPTENVLQAAQSHFRKMPINPGKCAAVVGTEWIYEGGNTDSDYEEYDLNDDYGYYYDNGNYY</sequence>
<dbReference type="EMBL" id="CAJVPT010001209">
    <property type="protein sequence ID" value="CAG8458592.1"/>
    <property type="molecule type" value="Genomic_DNA"/>
</dbReference>
<keyword evidence="2" id="KW-1185">Reference proteome</keyword>